<feature type="signal peptide" evidence="1">
    <location>
        <begin position="1"/>
        <end position="33"/>
    </location>
</feature>
<evidence type="ECO:0000313" key="3">
    <source>
        <dbReference type="Proteomes" id="UP000053825"/>
    </source>
</evidence>
<name>A0A0L7R414_9HYME</name>
<evidence type="ECO:0000313" key="2">
    <source>
        <dbReference type="EMBL" id="KOC65491.1"/>
    </source>
</evidence>
<organism evidence="2 3">
    <name type="scientific">Habropoda laboriosa</name>
    <dbReference type="NCBI Taxonomy" id="597456"/>
    <lineage>
        <taxon>Eukaryota</taxon>
        <taxon>Metazoa</taxon>
        <taxon>Ecdysozoa</taxon>
        <taxon>Arthropoda</taxon>
        <taxon>Hexapoda</taxon>
        <taxon>Insecta</taxon>
        <taxon>Pterygota</taxon>
        <taxon>Neoptera</taxon>
        <taxon>Endopterygota</taxon>
        <taxon>Hymenoptera</taxon>
        <taxon>Apocrita</taxon>
        <taxon>Aculeata</taxon>
        <taxon>Apoidea</taxon>
        <taxon>Anthophila</taxon>
        <taxon>Apidae</taxon>
        <taxon>Habropoda</taxon>
    </lineage>
</organism>
<dbReference type="EMBL" id="KQ414663">
    <property type="protein sequence ID" value="KOC65491.1"/>
    <property type="molecule type" value="Genomic_DNA"/>
</dbReference>
<keyword evidence="3" id="KW-1185">Reference proteome</keyword>
<accession>A0A0L7R414</accession>
<reference evidence="2 3" key="1">
    <citation type="submission" date="2015-07" db="EMBL/GenBank/DDBJ databases">
        <title>The genome of Habropoda laboriosa.</title>
        <authorList>
            <person name="Pan H."/>
            <person name="Kapheim K."/>
        </authorList>
    </citation>
    <scope>NUCLEOTIDE SEQUENCE [LARGE SCALE GENOMIC DNA]</scope>
    <source>
        <strain evidence="2">0110345459</strain>
    </source>
</reference>
<protein>
    <submittedName>
        <fullName evidence="2">Uncharacterized protein</fullName>
    </submittedName>
</protein>
<proteinExistence type="predicted"/>
<dbReference type="Proteomes" id="UP000053825">
    <property type="component" value="Unassembled WGS sequence"/>
</dbReference>
<evidence type="ECO:0000256" key="1">
    <source>
        <dbReference type="SAM" id="SignalP"/>
    </source>
</evidence>
<gene>
    <name evidence="2" type="ORF">WH47_10071</name>
</gene>
<keyword evidence="1" id="KW-0732">Signal</keyword>
<dbReference type="AlphaFoldDB" id="A0A0L7R414"/>
<sequence length="53" mass="6129">MIFAHLTCASYAIFHRLQPLCVWLVLGIPQSRCTSVYLRITELHTRESLSYSC</sequence>
<feature type="chain" id="PRO_5005575035" evidence="1">
    <location>
        <begin position="34"/>
        <end position="53"/>
    </location>
</feature>